<evidence type="ECO:0000313" key="1">
    <source>
        <dbReference type="EMBL" id="SBV97248.1"/>
    </source>
</evidence>
<reference evidence="1" key="1">
    <citation type="submission" date="2016-04" db="EMBL/GenBank/DDBJ databases">
        <authorList>
            <person name="Evans L.H."/>
            <person name="Alamgir A."/>
            <person name="Owens N."/>
            <person name="Weber N.D."/>
            <person name="Virtaneva K."/>
            <person name="Barbian K."/>
            <person name="Babar A."/>
            <person name="Rosenke K."/>
        </authorList>
    </citation>
    <scope>NUCLEOTIDE SEQUENCE</scope>
    <source>
        <strain evidence="1">86-1</strain>
    </source>
</reference>
<dbReference type="EMBL" id="FLUM01000001">
    <property type="protein sequence ID" value="SBV97248.1"/>
    <property type="molecule type" value="Genomic_DNA"/>
</dbReference>
<organism evidence="1">
    <name type="scientific">uncultured Dysgonomonas sp</name>
    <dbReference type="NCBI Taxonomy" id="206096"/>
    <lineage>
        <taxon>Bacteria</taxon>
        <taxon>Pseudomonadati</taxon>
        <taxon>Bacteroidota</taxon>
        <taxon>Bacteroidia</taxon>
        <taxon>Bacteroidales</taxon>
        <taxon>Dysgonomonadaceae</taxon>
        <taxon>Dysgonomonas</taxon>
        <taxon>environmental samples</taxon>
    </lineage>
</organism>
<gene>
    <name evidence="1" type="ORF">KL86DYS1_11860</name>
</gene>
<accession>A0A212JCV9</accession>
<sequence length="51" mass="6119">MYFTNKYSHYKFLCILNTNTEVKMITMVEKQAIIHMYSTAHHSKLIIIKQL</sequence>
<dbReference type="AlphaFoldDB" id="A0A212JCV9"/>
<protein>
    <submittedName>
        <fullName evidence="1">Uncharacterized protein</fullName>
    </submittedName>
</protein>
<name>A0A212JCV9_9BACT</name>
<proteinExistence type="predicted"/>